<evidence type="ECO:0000259" key="16">
    <source>
        <dbReference type="Pfam" id="PF02563"/>
    </source>
</evidence>
<evidence type="ECO:0000256" key="4">
    <source>
        <dbReference type="ARBA" id="ARBA00022452"/>
    </source>
</evidence>
<dbReference type="InterPro" id="IPR019554">
    <property type="entry name" value="Soluble_ligand-bd"/>
</dbReference>
<evidence type="ECO:0000256" key="13">
    <source>
        <dbReference type="ARBA" id="ARBA00023237"/>
    </source>
</evidence>
<keyword evidence="12" id="KW-0564">Palmitate</keyword>
<dbReference type="GO" id="GO:0015288">
    <property type="term" value="F:porin activity"/>
    <property type="evidence" value="ECO:0007669"/>
    <property type="project" value="UniProtKB-KW"/>
</dbReference>
<comment type="subcellular location">
    <subcellularLocation>
        <location evidence="1">Cell outer membrane</location>
        <topology evidence="1">Multi-pass membrane protein</topology>
    </subcellularLocation>
</comment>
<dbReference type="STRING" id="917.SAMN05216326_13023"/>
<feature type="domain" description="Polysaccharide export protein N-terminal" evidence="16">
    <location>
        <begin position="41"/>
        <end position="108"/>
    </location>
</feature>
<keyword evidence="4" id="KW-1134">Transmembrane beta strand</keyword>
<dbReference type="InterPro" id="IPR003715">
    <property type="entry name" value="Poly_export_N"/>
</dbReference>
<accession>A0A1H8HNZ5</accession>
<dbReference type="GO" id="GO:0009279">
    <property type="term" value="C:cell outer membrane"/>
    <property type="evidence" value="ECO:0007669"/>
    <property type="project" value="UniProtKB-SubCell"/>
</dbReference>
<dbReference type="Proteomes" id="UP000199459">
    <property type="component" value="Unassembled WGS sequence"/>
</dbReference>
<keyword evidence="14" id="KW-0449">Lipoprotein</keyword>
<comment type="similarity">
    <text evidence="2">Belongs to the BexD/CtrA/VexA family.</text>
</comment>
<dbReference type="Gene3D" id="3.10.560.10">
    <property type="entry name" value="Outer membrane lipoprotein wza domain like"/>
    <property type="match status" value="2"/>
</dbReference>
<dbReference type="GO" id="GO:0006811">
    <property type="term" value="P:monoatomic ion transport"/>
    <property type="evidence" value="ECO:0007669"/>
    <property type="project" value="UniProtKB-KW"/>
</dbReference>
<gene>
    <name evidence="19" type="ORF">SAMN05216325_12531</name>
</gene>
<keyword evidence="13" id="KW-0998">Cell outer membrane</keyword>
<dbReference type="InterPro" id="IPR049712">
    <property type="entry name" value="Poly_export"/>
</dbReference>
<feature type="domain" description="Soluble ligand binding" evidence="17">
    <location>
        <begin position="202"/>
        <end position="252"/>
    </location>
</feature>
<evidence type="ECO:0000256" key="10">
    <source>
        <dbReference type="ARBA" id="ARBA00023114"/>
    </source>
</evidence>
<evidence type="ECO:0000256" key="5">
    <source>
        <dbReference type="ARBA" id="ARBA00022597"/>
    </source>
</evidence>
<dbReference type="InterPro" id="IPR054765">
    <property type="entry name" value="SLBB_dom"/>
</dbReference>
<evidence type="ECO:0000256" key="14">
    <source>
        <dbReference type="ARBA" id="ARBA00023288"/>
    </source>
</evidence>
<proteinExistence type="inferred from homology"/>
<dbReference type="PANTHER" id="PTHR33619:SF3">
    <property type="entry name" value="POLYSACCHARIDE EXPORT PROTEIN GFCE-RELATED"/>
    <property type="match status" value="1"/>
</dbReference>
<evidence type="ECO:0000256" key="11">
    <source>
        <dbReference type="ARBA" id="ARBA00023136"/>
    </source>
</evidence>
<feature type="domain" description="SLBB" evidence="18">
    <location>
        <begin position="116"/>
        <end position="196"/>
    </location>
</feature>
<evidence type="ECO:0000256" key="15">
    <source>
        <dbReference type="SAM" id="Phobius"/>
    </source>
</evidence>
<evidence type="ECO:0000256" key="6">
    <source>
        <dbReference type="ARBA" id="ARBA00022692"/>
    </source>
</evidence>
<keyword evidence="6 15" id="KW-0812">Transmembrane</keyword>
<keyword evidence="11 15" id="KW-0472">Membrane</keyword>
<feature type="transmembrane region" description="Helical" evidence="15">
    <location>
        <begin position="12"/>
        <end position="31"/>
    </location>
</feature>
<evidence type="ECO:0000256" key="2">
    <source>
        <dbReference type="ARBA" id="ARBA00009450"/>
    </source>
</evidence>
<dbReference type="EMBL" id="FOCP01000025">
    <property type="protein sequence ID" value="SEN57972.1"/>
    <property type="molecule type" value="Genomic_DNA"/>
</dbReference>
<evidence type="ECO:0000256" key="7">
    <source>
        <dbReference type="ARBA" id="ARBA00022729"/>
    </source>
</evidence>
<dbReference type="Pfam" id="PF22461">
    <property type="entry name" value="SLBB_2"/>
    <property type="match status" value="1"/>
</dbReference>
<dbReference type="AlphaFoldDB" id="A0A1H8HNZ5"/>
<organism evidence="19 20">
    <name type="scientific">Nitrosomonas marina</name>
    <dbReference type="NCBI Taxonomy" id="917"/>
    <lineage>
        <taxon>Bacteria</taxon>
        <taxon>Pseudomonadati</taxon>
        <taxon>Pseudomonadota</taxon>
        <taxon>Betaproteobacteria</taxon>
        <taxon>Nitrosomonadales</taxon>
        <taxon>Nitrosomonadaceae</taxon>
        <taxon>Nitrosomonas</taxon>
    </lineage>
</organism>
<dbReference type="Pfam" id="PF02563">
    <property type="entry name" value="Poly_export"/>
    <property type="match status" value="1"/>
</dbReference>
<dbReference type="InterPro" id="IPR017478">
    <property type="entry name" value="Polysacc_export_EpsE"/>
</dbReference>
<keyword evidence="3" id="KW-0813">Transport</keyword>
<evidence type="ECO:0000256" key="3">
    <source>
        <dbReference type="ARBA" id="ARBA00022448"/>
    </source>
</evidence>
<reference evidence="19 20" key="1">
    <citation type="submission" date="2016-10" db="EMBL/GenBank/DDBJ databases">
        <authorList>
            <person name="de Groot N.N."/>
        </authorList>
    </citation>
    <scope>NUCLEOTIDE SEQUENCE [LARGE SCALE GENOMIC DNA]</scope>
    <source>
        <strain evidence="19 20">Nm22</strain>
    </source>
</reference>
<evidence type="ECO:0000256" key="8">
    <source>
        <dbReference type="ARBA" id="ARBA00023047"/>
    </source>
</evidence>
<dbReference type="GO" id="GO:0015159">
    <property type="term" value="F:polysaccharide transmembrane transporter activity"/>
    <property type="evidence" value="ECO:0007669"/>
    <property type="project" value="InterPro"/>
</dbReference>
<evidence type="ECO:0000313" key="19">
    <source>
        <dbReference type="EMBL" id="SEN57972.1"/>
    </source>
</evidence>
<keyword evidence="10" id="KW-0626">Porin</keyword>
<sequence length="276" mass="30349">MTTDTTVKMIKIIYWSLALLLYGLSIGFSHADSKNINTSQFSSGDILKIIVYGNPDLTLETKVSESGNITYPLLGEITIGGLSPNAAEKKIADLLEHQGFLKKPQVTILTTALYNQQISVLGHVRNQGRYTIEGQRSLTDVLAMAGGVSPEGGNIVTLIRAEDGQFIKKEINLLSIFQSGDMNLNPVIYGGDLIYVAIAPRFYIYGEVQRPGFYRLEPNMTVVQALSTGGGLNQRGTERGVRIQRRDTDGTLHVIKVKPDDLVQPDDVVYIQESLF</sequence>
<evidence type="ECO:0000259" key="17">
    <source>
        <dbReference type="Pfam" id="PF10531"/>
    </source>
</evidence>
<dbReference type="Pfam" id="PF10531">
    <property type="entry name" value="SLBB"/>
    <property type="match status" value="1"/>
</dbReference>
<evidence type="ECO:0000256" key="1">
    <source>
        <dbReference type="ARBA" id="ARBA00004571"/>
    </source>
</evidence>
<keyword evidence="5" id="KW-0762">Sugar transport</keyword>
<name>A0A1H8HNZ5_9PROT</name>
<evidence type="ECO:0000313" key="20">
    <source>
        <dbReference type="Proteomes" id="UP000199459"/>
    </source>
</evidence>
<dbReference type="GO" id="GO:0046930">
    <property type="term" value="C:pore complex"/>
    <property type="evidence" value="ECO:0007669"/>
    <property type="project" value="UniProtKB-KW"/>
</dbReference>
<keyword evidence="7" id="KW-0732">Signal</keyword>
<dbReference type="PANTHER" id="PTHR33619">
    <property type="entry name" value="POLYSACCHARIDE EXPORT PROTEIN GFCE-RELATED"/>
    <property type="match status" value="1"/>
</dbReference>
<dbReference type="NCBIfam" id="TIGR03028">
    <property type="entry name" value="EpsE"/>
    <property type="match status" value="1"/>
</dbReference>
<evidence type="ECO:0000256" key="12">
    <source>
        <dbReference type="ARBA" id="ARBA00023139"/>
    </source>
</evidence>
<keyword evidence="15" id="KW-1133">Transmembrane helix</keyword>
<evidence type="ECO:0000256" key="9">
    <source>
        <dbReference type="ARBA" id="ARBA00023065"/>
    </source>
</evidence>
<evidence type="ECO:0000259" key="18">
    <source>
        <dbReference type="Pfam" id="PF22461"/>
    </source>
</evidence>
<keyword evidence="8" id="KW-0625">Polysaccharide transport</keyword>
<keyword evidence="9" id="KW-0406">Ion transport</keyword>
<protein>
    <submittedName>
        <fullName evidence="19">Polysaccharide export outer membrane protein</fullName>
    </submittedName>
</protein>